<dbReference type="InterPro" id="IPR001701">
    <property type="entry name" value="Glyco_hydro_9"/>
</dbReference>
<dbReference type="SUPFAM" id="SSF48208">
    <property type="entry name" value="Six-hairpin glycosidases"/>
    <property type="match status" value="1"/>
</dbReference>
<feature type="domain" description="Glycoside hydrolase family 9" evidence="7">
    <location>
        <begin position="137"/>
        <end position="620"/>
    </location>
</feature>
<evidence type="ECO:0000256" key="3">
    <source>
        <dbReference type="ARBA" id="ARBA00023277"/>
    </source>
</evidence>
<dbReference type="InterPro" id="IPR014756">
    <property type="entry name" value="Ig_E-set"/>
</dbReference>
<feature type="region of interest" description="Disordered" evidence="6">
    <location>
        <begin position="553"/>
        <end position="584"/>
    </location>
</feature>
<comment type="similarity">
    <text evidence="1">Belongs to the glycosyl hydrolase 9 (cellulase E) family.</text>
</comment>
<dbReference type="GO" id="GO:0000272">
    <property type="term" value="P:polysaccharide catabolic process"/>
    <property type="evidence" value="ECO:0007669"/>
    <property type="project" value="UniProtKB-KW"/>
</dbReference>
<dbReference type="Proteomes" id="UP000547674">
    <property type="component" value="Unassembled WGS sequence"/>
</dbReference>
<feature type="domain" description="Secretion system C-terminal sorting" evidence="9">
    <location>
        <begin position="646"/>
        <end position="718"/>
    </location>
</feature>
<dbReference type="Pfam" id="PF02927">
    <property type="entry name" value="CelD_N"/>
    <property type="match status" value="1"/>
</dbReference>
<dbReference type="InterPro" id="IPR013783">
    <property type="entry name" value="Ig-like_fold"/>
</dbReference>
<name>A0A7Y2E596_UNCEI</name>
<dbReference type="InterPro" id="IPR004197">
    <property type="entry name" value="Cellulase_Ig-like"/>
</dbReference>
<protein>
    <submittedName>
        <fullName evidence="10">T9SS type A sorting domain-containing protein</fullName>
    </submittedName>
</protein>
<dbReference type="Pfam" id="PF18962">
    <property type="entry name" value="Por_Secre_tail"/>
    <property type="match status" value="1"/>
</dbReference>
<keyword evidence="2" id="KW-0378">Hydrolase</keyword>
<evidence type="ECO:0000256" key="4">
    <source>
        <dbReference type="ARBA" id="ARBA00023295"/>
    </source>
</evidence>
<evidence type="ECO:0000313" key="10">
    <source>
        <dbReference type="EMBL" id="NNF05448.1"/>
    </source>
</evidence>
<dbReference type="SUPFAM" id="SSF81296">
    <property type="entry name" value="E set domains"/>
    <property type="match status" value="1"/>
</dbReference>
<evidence type="ECO:0000256" key="2">
    <source>
        <dbReference type="ARBA" id="ARBA00022801"/>
    </source>
</evidence>
<dbReference type="AlphaFoldDB" id="A0A7Y2E596"/>
<evidence type="ECO:0000313" key="11">
    <source>
        <dbReference type="Proteomes" id="UP000547674"/>
    </source>
</evidence>
<dbReference type="CDD" id="cd02850">
    <property type="entry name" value="E_set_Cellulase_N"/>
    <property type="match status" value="1"/>
</dbReference>
<dbReference type="InterPro" id="IPR008928">
    <property type="entry name" value="6-hairpin_glycosidase_sf"/>
</dbReference>
<evidence type="ECO:0000256" key="1">
    <source>
        <dbReference type="ARBA" id="ARBA00007072"/>
    </source>
</evidence>
<keyword evidence="3" id="KW-0119">Carbohydrate metabolism</keyword>
<evidence type="ECO:0000259" key="9">
    <source>
        <dbReference type="Pfam" id="PF18962"/>
    </source>
</evidence>
<feature type="domain" description="Cellulase Ig-like" evidence="8">
    <location>
        <begin position="31"/>
        <end position="119"/>
    </location>
</feature>
<gene>
    <name evidence="10" type="ORF">HKN21_01680</name>
</gene>
<dbReference type="EMBL" id="JABDJR010000060">
    <property type="protein sequence ID" value="NNF05448.1"/>
    <property type="molecule type" value="Genomic_DNA"/>
</dbReference>
<comment type="caution">
    <text evidence="10">The sequence shown here is derived from an EMBL/GenBank/DDBJ whole genome shotgun (WGS) entry which is preliminary data.</text>
</comment>
<keyword evidence="5" id="KW-0624">Polysaccharide degradation</keyword>
<dbReference type="Gene3D" id="2.60.40.10">
    <property type="entry name" value="Immunoglobulins"/>
    <property type="match status" value="1"/>
</dbReference>
<organism evidence="10 11">
    <name type="scientific">Eiseniibacteriota bacterium</name>
    <dbReference type="NCBI Taxonomy" id="2212470"/>
    <lineage>
        <taxon>Bacteria</taxon>
        <taxon>Candidatus Eiseniibacteriota</taxon>
    </lineage>
</organism>
<accession>A0A7Y2E596</accession>
<evidence type="ECO:0000256" key="5">
    <source>
        <dbReference type="ARBA" id="ARBA00023326"/>
    </source>
</evidence>
<evidence type="ECO:0000256" key="6">
    <source>
        <dbReference type="SAM" id="MobiDB-lite"/>
    </source>
</evidence>
<evidence type="ECO:0000259" key="8">
    <source>
        <dbReference type="Pfam" id="PF02927"/>
    </source>
</evidence>
<dbReference type="GO" id="GO:0008810">
    <property type="term" value="F:cellulase activity"/>
    <property type="evidence" value="ECO:0007669"/>
    <property type="project" value="InterPro"/>
</dbReference>
<keyword evidence="4" id="KW-0326">Glycosidase</keyword>
<dbReference type="NCBIfam" id="TIGR04183">
    <property type="entry name" value="Por_Secre_tail"/>
    <property type="match status" value="1"/>
</dbReference>
<dbReference type="InterPro" id="IPR026444">
    <property type="entry name" value="Secre_tail"/>
</dbReference>
<dbReference type="Gene3D" id="1.50.10.10">
    <property type="match status" value="1"/>
</dbReference>
<dbReference type="InterPro" id="IPR012341">
    <property type="entry name" value="6hp_glycosidase-like_sf"/>
</dbReference>
<reference evidence="10 11" key="1">
    <citation type="submission" date="2020-03" db="EMBL/GenBank/DDBJ databases">
        <title>Metabolic flexibility allows generalist bacteria to become dominant in a frequently disturbed ecosystem.</title>
        <authorList>
            <person name="Chen Y.-J."/>
            <person name="Leung P.M."/>
            <person name="Bay S.K."/>
            <person name="Hugenholtz P."/>
            <person name="Kessler A.J."/>
            <person name="Shelley G."/>
            <person name="Waite D.W."/>
            <person name="Cook P.L."/>
            <person name="Greening C."/>
        </authorList>
    </citation>
    <scope>NUCLEOTIDE SEQUENCE [LARGE SCALE GENOMIC DNA]</scope>
    <source>
        <strain evidence="10">SS_bin_28</strain>
    </source>
</reference>
<sequence length="728" mass="78901">MVWPQRALKRVLICAVLVIVFVSPAPGQNFSPHILVDQFGYLPASKKIAVLADPVVGFNAASSFTPGGSYEVRDAITHQPVFSAVPVAWSGGAVHGQSGDRIWHFDFSTLTNPGSYYVHDVANNASSAVFDIANDVYQGVLRDAVRTYFYQRCGVTKALPYAESNWVDGSPCHVGAEQDLDCRAVDNPIPATSLDLSGGWHDAGDYNKYINFADDPLHQLLAAYEQSPWVWPDSWGIPESGNLIPDLLDEIQWELDWFLKMQQPGGGVLHKVSVTDFSAGSPPSSDGAPRRYAPITASATISACAVFAHASIVFRSLGDPVSVAYADVLESAAEAAWAWLEANPGLIPSTFNNAGFSNAAAEDDAYQQAANRVVAAVYLFKATGDNGYRDYVDANYSQVHLILWSYVYEFETTYQDGLLAYTNTAGATPSVSSQILTAYDVGSSGYLSDATNQVDPYGAPLIDNHYVWGSNSVKGAKAGIFVNRLDRGLDPGSELELKHAIAGYVHYLHGVNPLGLAYLSNMNGRGAENSAPEFYHGWFDDGTVWDNAETSSFGPAPGFVPGGPNPNYSPDGSYGGPPIEPPQNQPIQKSYKSWNTTFPENSWEVTENSIVYQASYVQLLARMVSAGVVSVPWDPPTTPSLLVRAWPNPSRGQFSFEIEGDVSGRAELSIFDVEGRLVISKEAPWSLANPRLRWQPQNISQGVYFYRLKSGDNLATGRLVLLSGSNLG</sequence>
<dbReference type="Pfam" id="PF00759">
    <property type="entry name" value="Glyco_hydro_9"/>
    <property type="match status" value="1"/>
</dbReference>
<feature type="non-terminal residue" evidence="10">
    <location>
        <position position="728"/>
    </location>
</feature>
<dbReference type="PANTHER" id="PTHR22298">
    <property type="entry name" value="ENDO-1,4-BETA-GLUCANASE"/>
    <property type="match status" value="1"/>
</dbReference>
<proteinExistence type="inferred from homology"/>
<evidence type="ECO:0000259" key="7">
    <source>
        <dbReference type="Pfam" id="PF00759"/>
    </source>
</evidence>